<keyword evidence="3" id="KW-0378">Hydrolase</keyword>
<proteinExistence type="predicted"/>
<reference evidence="3 4" key="1">
    <citation type="submission" date="2020-08" db="EMBL/GenBank/DDBJ databases">
        <title>Genomic Encyclopedia of Type Strains, Phase IV (KMG-IV): sequencing the most valuable type-strain genomes for metagenomic binning, comparative biology and taxonomic classification.</title>
        <authorList>
            <person name="Goeker M."/>
        </authorList>
    </citation>
    <scope>NUCLEOTIDE SEQUENCE [LARGE SCALE GENOMIC DNA]</scope>
    <source>
        <strain evidence="3 4">DSM 105481</strain>
    </source>
</reference>
<accession>A0ABR6CR41</accession>
<dbReference type="SUPFAM" id="SSF51261">
    <property type="entry name" value="Duplicated hybrid motif"/>
    <property type="match status" value="1"/>
</dbReference>
<feature type="transmembrane region" description="Helical" evidence="1">
    <location>
        <begin position="197"/>
        <end position="214"/>
    </location>
</feature>
<dbReference type="EMBL" id="JACJHX010000008">
    <property type="protein sequence ID" value="MBA9027497.1"/>
    <property type="molecule type" value="Genomic_DNA"/>
</dbReference>
<dbReference type="RefSeq" id="WP_182502953.1">
    <property type="nucleotide sequence ID" value="NZ_JACJHX010000008.1"/>
</dbReference>
<dbReference type="PANTHER" id="PTHR21666">
    <property type="entry name" value="PEPTIDASE-RELATED"/>
    <property type="match status" value="1"/>
</dbReference>
<dbReference type="Pfam" id="PF01551">
    <property type="entry name" value="Peptidase_M23"/>
    <property type="match status" value="1"/>
</dbReference>
<dbReference type="Gene3D" id="2.70.70.10">
    <property type="entry name" value="Glucose Permease (Domain IIA)"/>
    <property type="match status" value="1"/>
</dbReference>
<dbReference type="InterPro" id="IPR016047">
    <property type="entry name" value="M23ase_b-sheet_dom"/>
</dbReference>
<evidence type="ECO:0000313" key="4">
    <source>
        <dbReference type="Proteomes" id="UP000626697"/>
    </source>
</evidence>
<keyword evidence="1" id="KW-0812">Transmembrane</keyword>
<evidence type="ECO:0000256" key="1">
    <source>
        <dbReference type="SAM" id="Phobius"/>
    </source>
</evidence>
<dbReference type="CDD" id="cd12797">
    <property type="entry name" value="M23_peptidase"/>
    <property type="match status" value="1"/>
</dbReference>
<gene>
    <name evidence="3" type="ORF">HNP81_002787</name>
</gene>
<protein>
    <submittedName>
        <fullName evidence="3">Murein DD-endopeptidase MepM/ murein hydrolase activator NlpD</fullName>
    </submittedName>
</protein>
<keyword evidence="4" id="KW-1185">Reference proteome</keyword>
<comment type="caution">
    <text evidence="3">The sequence shown here is derived from an EMBL/GenBank/DDBJ whole genome shotgun (WGS) entry which is preliminary data.</text>
</comment>
<keyword evidence="1" id="KW-1133">Transmembrane helix</keyword>
<dbReference type="GO" id="GO:0016787">
    <property type="term" value="F:hydrolase activity"/>
    <property type="evidence" value="ECO:0007669"/>
    <property type="project" value="UniProtKB-KW"/>
</dbReference>
<feature type="transmembrane region" description="Helical" evidence="1">
    <location>
        <begin position="175"/>
        <end position="191"/>
    </location>
</feature>
<sequence>MKFRITSPYGELSEVRGHVHRGIDFAMPEGTTLRTITDGTVERVMNFGGKNLGKGVEILNQDGTTSIYGHMSNVSVKVGDKLHAGDVIGLSGNTGHSTGPHLHYAMKDGAGAWIDPSPVAEQVSAVSGGGGNWFLEQYNNFADWVIGKQVEVIVNPFVDMLHDGLNAITATMPEIGGFLTIAVGVLIMVTGRAGKWLGWWSVCMTGVIVWIINANS</sequence>
<dbReference type="Proteomes" id="UP000626697">
    <property type="component" value="Unassembled WGS sequence"/>
</dbReference>
<name>A0ABR6CR41_9BACI</name>
<evidence type="ECO:0000259" key="2">
    <source>
        <dbReference type="Pfam" id="PF01551"/>
    </source>
</evidence>
<keyword evidence="1" id="KW-0472">Membrane</keyword>
<dbReference type="InterPro" id="IPR050570">
    <property type="entry name" value="Cell_wall_metabolism_enzyme"/>
</dbReference>
<dbReference type="InterPro" id="IPR011055">
    <property type="entry name" value="Dup_hybrid_motif"/>
</dbReference>
<organism evidence="3 4">
    <name type="scientific">Peribacillus huizhouensis</name>
    <dbReference type="NCBI Taxonomy" id="1501239"/>
    <lineage>
        <taxon>Bacteria</taxon>
        <taxon>Bacillati</taxon>
        <taxon>Bacillota</taxon>
        <taxon>Bacilli</taxon>
        <taxon>Bacillales</taxon>
        <taxon>Bacillaceae</taxon>
        <taxon>Peribacillus</taxon>
    </lineage>
</organism>
<evidence type="ECO:0000313" key="3">
    <source>
        <dbReference type="EMBL" id="MBA9027497.1"/>
    </source>
</evidence>
<feature type="domain" description="M23ase beta-sheet core" evidence="2">
    <location>
        <begin position="19"/>
        <end position="113"/>
    </location>
</feature>
<dbReference type="PANTHER" id="PTHR21666:SF270">
    <property type="entry name" value="MUREIN HYDROLASE ACTIVATOR ENVC"/>
    <property type="match status" value="1"/>
</dbReference>